<comment type="caution">
    <text evidence="8">The sequence shown here is derived from an EMBL/GenBank/DDBJ whole genome shotgun (WGS) entry which is preliminary data.</text>
</comment>
<evidence type="ECO:0000256" key="1">
    <source>
        <dbReference type="ARBA" id="ARBA00001961"/>
    </source>
</evidence>
<evidence type="ECO:0000256" key="6">
    <source>
        <dbReference type="ARBA" id="ARBA00023004"/>
    </source>
</evidence>
<dbReference type="GO" id="GO:0008198">
    <property type="term" value="F:ferrous iron binding"/>
    <property type="evidence" value="ECO:0007669"/>
    <property type="project" value="TreeGrafter"/>
</dbReference>
<evidence type="ECO:0000313" key="9">
    <source>
        <dbReference type="Proteomes" id="UP000223913"/>
    </source>
</evidence>
<dbReference type="GO" id="GO:0031543">
    <property type="term" value="F:peptidyl-proline dioxygenase activity"/>
    <property type="evidence" value="ECO:0007669"/>
    <property type="project" value="TreeGrafter"/>
</dbReference>
<dbReference type="Proteomes" id="UP000223913">
    <property type="component" value="Unassembled WGS sequence"/>
</dbReference>
<dbReference type="AlphaFoldDB" id="A0A2D0N7Y5"/>
<keyword evidence="3" id="KW-0847">Vitamin C</keyword>
<keyword evidence="5" id="KW-0560">Oxidoreductase</keyword>
<dbReference type="OrthoDB" id="9783171at2"/>
<dbReference type="PANTHER" id="PTHR12907:SF26">
    <property type="entry name" value="HIF PROLYL HYDROXYLASE, ISOFORM C"/>
    <property type="match status" value="1"/>
</dbReference>
<reference evidence="8 9" key="1">
    <citation type="submission" date="2017-10" db="EMBL/GenBank/DDBJ databases">
        <title>The draft genome sequence of Lewinella nigricans NBRC 102662.</title>
        <authorList>
            <person name="Wang K."/>
        </authorList>
    </citation>
    <scope>NUCLEOTIDE SEQUENCE [LARGE SCALE GENOMIC DNA]</scope>
    <source>
        <strain evidence="8 9">NBRC 102662</strain>
    </source>
</reference>
<name>A0A2D0N7Y5_FLAN2</name>
<dbReference type="GO" id="GO:0071456">
    <property type="term" value="P:cellular response to hypoxia"/>
    <property type="evidence" value="ECO:0007669"/>
    <property type="project" value="TreeGrafter"/>
</dbReference>
<keyword evidence="4" id="KW-0223">Dioxygenase</keyword>
<dbReference type="EMBL" id="PDUD01000025">
    <property type="protein sequence ID" value="PHN04500.1"/>
    <property type="molecule type" value="Genomic_DNA"/>
</dbReference>
<evidence type="ECO:0000313" key="8">
    <source>
        <dbReference type="EMBL" id="PHN04500.1"/>
    </source>
</evidence>
<dbReference type="Pfam" id="PF13640">
    <property type="entry name" value="2OG-FeII_Oxy_3"/>
    <property type="match status" value="1"/>
</dbReference>
<evidence type="ECO:0000256" key="4">
    <source>
        <dbReference type="ARBA" id="ARBA00022964"/>
    </source>
</evidence>
<comment type="cofactor">
    <cofactor evidence="1">
        <name>L-ascorbate</name>
        <dbReference type="ChEBI" id="CHEBI:38290"/>
    </cofactor>
</comment>
<dbReference type="Gene3D" id="2.60.120.620">
    <property type="entry name" value="q2cbj1_9rhob like domain"/>
    <property type="match status" value="1"/>
</dbReference>
<evidence type="ECO:0000259" key="7">
    <source>
        <dbReference type="PROSITE" id="PS51471"/>
    </source>
</evidence>
<dbReference type="InterPro" id="IPR005123">
    <property type="entry name" value="Oxoglu/Fe-dep_dioxygenase_dom"/>
</dbReference>
<protein>
    <submittedName>
        <fullName evidence="8">Oxidoreductase</fullName>
    </submittedName>
</protein>
<proteinExistence type="predicted"/>
<gene>
    <name evidence="8" type="ORF">CRP01_21070</name>
</gene>
<feature type="domain" description="Fe2OG dioxygenase" evidence="7">
    <location>
        <begin position="104"/>
        <end position="198"/>
    </location>
</feature>
<organism evidence="8 9">
    <name type="scientific">Flavilitoribacter nigricans (strain ATCC 23147 / DSM 23189 / NBRC 102662 / NCIMB 1420 / SS-2)</name>
    <name type="common">Lewinella nigricans</name>
    <dbReference type="NCBI Taxonomy" id="1122177"/>
    <lineage>
        <taxon>Bacteria</taxon>
        <taxon>Pseudomonadati</taxon>
        <taxon>Bacteroidota</taxon>
        <taxon>Saprospiria</taxon>
        <taxon>Saprospirales</taxon>
        <taxon>Lewinellaceae</taxon>
        <taxon>Flavilitoribacter</taxon>
    </lineage>
</organism>
<dbReference type="InterPro" id="IPR044862">
    <property type="entry name" value="Pro_4_hyd_alph_FE2OG_OXY"/>
</dbReference>
<accession>A0A2D0N7Y5</accession>
<sequence>MVAASAFEALIDGITDHHYAVLDDFLSMEEVNSLRQSFEEKLEAGAFHRAGIGQGEQFTKDKTFRGDLIHWLERASATPAGLSFLDKMDTFMSYLNRTCYTGLTGFEFHYAVYPVGTFYQRHLDQFRQDDSRRYSVICYLNENWQPEHGGELVIYLPDREEVILPRGGRVVFFESALLEHEVKIATRPRYSLTGWLRRDGMV</sequence>
<dbReference type="InterPro" id="IPR051559">
    <property type="entry name" value="HIF_prolyl_hydroxylases"/>
</dbReference>
<dbReference type="SMART" id="SM00702">
    <property type="entry name" value="P4Hc"/>
    <property type="match status" value="1"/>
</dbReference>
<evidence type="ECO:0000256" key="5">
    <source>
        <dbReference type="ARBA" id="ARBA00023002"/>
    </source>
</evidence>
<dbReference type="PROSITE" id="PS51471">
    <property type="entry name" value="FE2OG_OXY"/>
    <property type="match status" value="1"/>
</dbReference>
<dbReference type="PANTHER" id="PTHR12907">
    <property type="entry name" value="EGL NINE HOMOLOG-RELATED"/>
    <property type="match status" value="1"/>
</dbReference>
<keyword evidence="6" id="KW-0408">Iron</keyword>
<dbReference type="InterPro" id="IPR006620">
    <property type="entry name" value="Pro_4_hyd_alph"/>
</dbReference>
<evidence type="ECO:0000256" key="3">
    <source>
        <dbReference type="ARBA" id="ARBA00022896"/>
    </source>
</evidence>
<keyword evidence="2" id="KW-0479">Metal-binding</keyword>
<dbReference type="GO" id="GO:0031418">
    <property type="term" value="F:L-ascorbic acid binding"/>
    <property type="evidence" value="ECO:0007669"/>
    <property type="project" value="UniProtKB-KW"/>
</dbReference>
<keyword evidence="9" id="KW-1185">Reference proteome</keyword>
<evidence type="ECO:0000256" key="2">
    <source>
        <dbReference type="ARBA" id="ARBA00022723"/>
    </source>
</evidence>